<evidence type="ECO:0000313" key="2">
    <source>
        <dbReference type="EMBL" id="MPA68418.1"/>
    </source>
</evidence>
<feature type="region of interest" description="Disordered" evidence="1">
    <location>
        <begin position="149"/>
        <end position="168"/>
    </location>
</feature>
<dbReference type="AlphaFoldDB" id="A0A5B7BJI4"/>
<accession>A0A5B7BJI4</accession>
<dbReference type="Pfam" id="PF05553">
    <property type="entry name" value="DUF761"/>
    <property type="match status" value="1"/>
</dbReference>
<gene>
    <name evidence="2" type="ORF">Din_037859</name>
</gene>
<evidence type="ECO:0000256" key="1">
    <source>
        <dbReference type="SAM" id="MobiDB-lite"/>
    </source>
</evidence>
<dbReference type="EMBL" id="GHES01037859">
    <property type="protein sequence ID" value="MPA68418.1"/>
    <property type="molecule type" value="Transcribed_RNA"/>
</dbReference>
<name>A0A5B7BJI4_DAVIN</name>
<dbReference type="PANTHER" id="PTHR33265">
    <property type="entry name" value="AVR9/CF-9 RAPIDLY ELICITED PROTEIN-RELATED"/>
    <property type="match status" value="1"/>
</dbReference>
<sequence>MPKKKSDVAGRAWNILRLALLWARKGGLLFNFKRRAAMMDLPRLLPGCRYLKSLLLRRHSTDQRSAIGHYGERELSFDGTPIIHIKMHRPSSTRFRLPHLPCINNPQVDFDYDFDVDQDQDQDQNIIDQHHDTTSNYYINDDGARKSFLKGGGDHEDEDHGCNDQDQMVPCDEEGIGIDIKAEEFIAKFYEQMKLQRQISYLQYSEMLNRGASN</sequence>
<feature type="compositionally biased region" description="Basic and acidic residues" evidence="1">
    <location>
        <begin position="152"/>
        <end position="163"/>
    </location>
</feature>
<evidence type="ECO:0008006" key="3">
    <source>
        <dbReference type="Google" id="ProtNLM"/>
    </source>
</evidence>
<protein>
    <recommendedName>
        <fullName evidence="3">Cotton fiber protein</fullName>
    </recommendedName>
</protein>
<dbReference type="InterPro" id="IPR008480">
    <property type="entry name" value="DUF761_pln"/>
</dbReference>
<dbReference type="PANTHER" id="PTHR33265:SF5">
    <property type="entry name" value="COTTON FIBER PROTEIN"/>
    <property type="match status" value="1"/>
</dbReference>
<proteinExistence type="predicted"/>
<organism evidence="2">
    <name type="scientific">Davidia involucrata</name>
    <name type="common">Dove tree</name>
    <dbReference type="NCBI Taxonomy" id="16924"/>
    <lineage>
        <taxon>Eukaryota</taxon>
        <taxon>Viridiplantae</taxon>
        <taxon>Streptophyta</taxon>
        <taxon>Embryophyta</taxon>
        <taxon>Tracheophyta</taxon>
        <taxon>Spermatophyta</taxon>
        <taxon>Magnoliopsida</taxon>
        <taxon>eudicotyledons</taxon>
        <taxon>Gunneridae</taxon>
        <taxon>Pentapetalae</taxon>
        <taxon>asterids</taxon>
        <taxon>Cornales</taxon>
        <taxon>Nyssaceae</taxon>
        <taxon>Davidia</taxon>
    </lineage>
</organism>
<reference evidence="2" key="1">
    <citation type="submission" date="2019-08" db="EMBL/GenBank/DDBJ databases">
        <title>Reference gene set and small RNA set construction with multiple tissues from Davidia involucrata Baill.</title>
        <authorList>
            <person name="Yang H."/>
            <person name="Zhou C."/>
            <person name="Li G."/>
            <person name="Wang J."/>
            <person name="Gao P."/>
            <person name="Wang M."/>
            <person name="Wang R."/>
            <person name="Zhao Y."/>
        </authorList>
    </citation>
    <scope>NUCLEOTIDE SEQUENCE</scope>
    <source>
        <tissue evidence="2">Mixed with DoveR01_LX</tissue>
    </source>
</reference>